<gene>
    <name evidence="2" type="ORF">CAMP_LOCUS13875</name>
</gene>
<evidence type="ECO:0000313" key="3">
    <source>
        <dbReference type="Proteomes" id="UP001152747"/>
    </source>
</evidence>
<feature type="chain" id="PRO_5040393414" evidence="1">
    <location>
        <begin position="19"/>
        <end position="87"/>
    </location>
</feature>
<keyword evidence="1" id="KW-0732">Signal</keyword>
<accession>A0A9P1N4X7</accession>
<evidence type="ECO:0000256" key="1">
    <source>
        <dbReference type="SAM" id="SignalP"/>
    </source>
</evidence>
<dbReference type="PROSITE" id="PS51257">
    <property type="entry name" value="PROKAR_LIPOPROTEIN"/>
    <property type="match status" value="1"/>
</dbReference>
<evidence type="ECO:0000313" key="2">
    <source>
        <dbReference type="EMBL" id="CAI5451238.1"/>
    </source>
</evidence>
<name>A0A9P1N4X7_9PELO</name>
<protein>
    <submittedName>
        <fullName evidence="2">Uncharacterized protein</fullName>
    </submittedName>
</protein>
<reference evidence="2" key="1">
    <citation type="submission" date="2022-11" db="EMBL/GenBank/DDBJ databases">
        <authorList>
            <person name="Kikuchi T."/>
        </authorList>
    </citation>
    <scope>NUCLEOTIDE SEQUENCE</scope>
    <source>
        <strain evidence="2">PS1010</strain>
    </source>
</reference>
<dbReference type="AlphaFoldDB" id="A0A9P1N4X7"/>
<sequence>MRAFSILVLGFLAIGCFSIKHNDELADRFADIMADAAAYQAKYPTPTIVENGVFQRSYMSDKMKRQIIRDKLKANPQILSDLQNYFK</sequence>
<keyword evidence="3" id="KW-1185">Reference proteome</keyword>
<proteinExistence type="predicted"/>
<dbReference type="EMBL" id="CANHGI010000005">
    <property type="protein sequence ID" value="CAI5451238.1"/>
    <property type="molecule type" value="Genomic_DNA"/>
</dbReference>
<comment type="caution">
    <text evidence="2">The sequence shown here is derived from an EMBL/GenBank/DDBJ whole genome shotgun (WGS) entry which is preliminary data.</text>
</comment>
<feature type="signal peptide" evidence="1">
    <location>
        <begin position="1"/>
        <end position="18"/>
    </location>
</feature>
<organism evidence="2 3">
    <name type="scientific">Caenorhabditis angaria</name>
    <dbReference type="NCBI Taxonomy" id="860376"/>
    <lineage>
        <taxon>Eukaryota</taxon>
        <taxon>Metazoa</taxon>
        <taxon>Ecdysozoa</taxon>
        <taxon>Nematoda</taxon>
        <taxon>Chromadorea</taxon>
        <taxon>Rhabditida</taxon>
        <taxon>Rhabditina</taxon>
        <taxon>Rhabditomorpha</taxon>
        <taxon>Rhabditoidea</taxon>
        <taxon>Rhabditidae</taxon>
        <taxon>Peloderinae</taxon>
        <taxon>Caenorhabditis</taxon>
    </lineage>
</organism>
<dbReference type="Proteomes" id="UP001152747">
    <property type="component" value="Unassembled WGS sequence"/>
</dbReference>